<accession>A0ABD5CGM0</accession>
<dbReference type="InterPro" id="IPR005720">
    <property type="entry name" value="Dihydroorotate_DH_cat"/>
</dbReference>
<dbReference type="InterPro" id="IPR013785">
    <property type="entry name" value="Aldolase_TIM"/>
</dbReference>
<dbReference type="InterPro" id="IPR001295">
    <property type="entry name" value="Dihydroorotate_DH_CS"/>
</dbReference>
<dbReference type="PANTHER" id="PTHR48109:SF4">
    <property type="entry name" value="DIHYDROOROTATE DEHYDROGENASE (QUINONE), MITOCHONDRIAL"/>
    <property type="match status" value="1"/>
</dbReference>
<evidence type="ECO:0000256" key="1">
    <source>
        <dbReference type="ARBA" id="ARBA00001917"/>
    </source>
</evidence>
<organism evidence="9 10">
    <name type="scientific">Paraburkholderia graminis</name>
    <dbReference type="NCBI Taxonomy" id="60548"/>
    <lineage>
        <taxon>Bacteria</taxon>
        <taxon>Pseudomonadati</taxon>
        <taxon>Pseudomonadota</taxon>
        <taxon>Betaproteobacteria</taxon>
        <taxon>Burkholderiales</taxon>
        <taxon>Burkholderiaceae</taxon>
        <taxon>Paraburkholderia</taxon>
    </lineage>
</organism>
<feature type="region of interest" description="Disordered" evidence="7">
    <location>
        <begin position="91"/>
        <end position="118"/>
    </location>
</feature>
<dbReference type="InterPro" id="IPR050074">
    <property type="entry name" value="DHO_dehydrogenase"/>
</dbReference>
<proteinExistence type="predicted"/>
<comment type="pathway">
    <text evidence="2">Pyrimidine metabolism; UMP biosynthesis via de novo pathway.</text>
</comment>
<dbReference type="SUPFAM" id="SSF51395">
    <property type="entry name" value="FMN-linked oxidoreductases"/>
    <property type="match status" value="1"/>
</dbReference>
<dbReference type="Proteomes" id="UP001245184">
    <property type="component" value="Unassembled WGS sequence"/>
</dbReference>
<evidence type="ECO:0000256" key="7">
    <source>
        <dbReference type="SAM" id="MobiDB-lite"/>
    </source>
</evidence>
<keyword evidence="4" id="KW-0288">FMN</keyword>
<dbReference type="PANTHER" id="PTHR48109">
    <property type="entry name" value="DIHYDROOROTATE DEHYDROGENASE (QUINONE), MITOCHONDRIAL-RELATED"/>
    <property type="match status" value="1"/>
</dbReference>
<evidence type="ECO:0000313" key="9">
    <source>
        <dbReference type="EMBL" id="MDR6203705.1"/>
    </source>
</evidence>
<reference evidence="9 10" key="1">
    <citation type="submission" date="2023-08" db="EMBL/GenBank/DDBJ databases">
        <title>Genome sequencing of plant associated microbes to promote plant fitness in Sorghum bicolor and Oryza sativa.</title>
        <authorList>
            <person name="Coleman-Derr D."/>
        </authorList>
    </citation>
    <scope>NUCLEOTIDE SEQUENCE [LARGE SCALE GENOMIC DNA]</scope>
    <source>
        <strain evidence="9 10">SLBN-33</strain>
    </source>
</reference>
<feature type="domain" description="Dihydroorotate dehydrogenase catalytic" evidence="8">
    <location>
        <begin position="51"/>
        <end position="108"/>
    </location>
</feature>
<dbReference type="AlphaFoldDB" id="A0ABD5CGM0"/>
<evidence type="ECO:0000256" key="6">
    <source>
        <dbReference type="ARBA" id="ARBA00023002"/>
    </source>
</evidence>
<keyword evidence="6" id="KW-0560">Oxidoreductase</keyword>
<gene>
    <name evidence="9" type="ORF">QF025_002425</name>
</gene>
<keyword evidence="5" id="KW-0665">Pyrimidine biosynthesis</keyword>
<evidence type="ECO:0000256" key="3">
    <source>
        <dbReference type="ARBA" id="ARBA00022630"/>
    </source>
</evidence>
<comment type="cofactor">
    <cofactor evidence="1">
        <name>FMN</name>
        <dbReference type="ChEBI" id="CHEBI:58210"/>
    </cofactor>
</comment>
<name>A0ABD5CGM0_9BURK</name>
<evidence type="ECO:0000313" key="10">
    <source>
        <dbReference type="Proteomes" id="UP001245184"/>
    </source>
</evidence>
<dbReference type="Pfam" id="PF01180">
    <property type="entry name" value="DHO_dh"/>
    <property type="match status" value="1"/>
</dbReference>
<dbReference type="Gene3D" id="3.20.20.70">
    <property type="entry name" value="Aldolase class I"/>
    <property type="match status" value="1"/>
</dbReference>
<dbReference type="PROSITE" id="PS00911">
    <property type="entry name" value="DHODEHASE_1"/>
    <property type="match status" value="1"/>
</dbReference>
<evidence type="ECO:0000256" key="2">
    <source>
        <dbReference type="ARBA" id="ARBA00004725"/>
    </source>
</evidence>
<evidence type="ECO:0000256" key="4">
    <source>
        <dbReference type="ARBA" id="ARBA00022643"/>
    </source>
</evidence>
<protein>
    <recommendedName>
        <fullName evidence="8">Dihydroorotate dehydrogenase catalytic domain-containing protein</fullName>
    </recommendedName>
</protein>
<sequence length="118" mass="12305">MFSSLYPLVRAQLFRMDAEDAHHLTLRALGAAGRTGLAGALAARVPDAPRTVMGLTFRNPVGLAAGLDKDGAAIDGLAALGFGFIEVGTVTPRAQPGNPRPRMFRLPQAQAGDQPDGL</sequence>
<comment type="caution">
    <text evidence="9">The sequence shown here is derived from an EMBL/GenBank/DDBJ whole genome shotgun (WGS) entry which is preliminary data.</text>
</comment>
<dbReference type="EMBL" id="JAVIZN010000002">
    <property type="protein sequence ID" value="MDR6203705.1"/>
    <property type="molecule type" value="Genomic_DNA"/>
</dbReference>
<dbReference type="GO" id="GO:0004152">
    <property type="term" value="F:dihydroorotate dehydrogenase activity"/>
    <property type="evidence" value="ECO:0007669"/>
    <property type="project" value="UniProtKB-ARBA"/>
</dbReference>
<evidence type="ECO:0000256" key="5">
    <source>
        <dbReference type="ARBA" id="ARBA00022975"/>
    </source>
</evidence>
<evidence type="ECO:0000259" key="8">
    <source>
        <dbReference type="Pfam" id="PF01180"/>
    </source>
</evidence>
<dbReference type="GO" id="GO:0006221">
    <property type="term" value="P:pyrimidine nucleotide biosynthetic process"/>
    <property type="evidence" value="ECO:0007669"/>
    <property type="project" value="UniProtKB-KW"/>
</dbReference>
<keyword evidence="3" id="KW-0285">Flavoprotein</keyword>